<organism evidence="1 2">
    <name type="scientific">Dorcoceras hygrometricum</name>
    <dbReference type="NCBI Taxonomy" id="472368"/>
    <lineage>
        <taxon>Eukaryota</taxon>
        <taxon>Viridiplantae</taxon>
        <taxon>Streptophyta</taxon>
        <taxon>Embryophyta</taxon>
        <taxon>Tracheophyta</taxon>
        <taxon>Spermatophyta</taxon>
        <taxon>Magnoliopsida</taxon>
        <taxon>eudicotyledons</taxon>
        <taxon>Gunneridae</taxon>
        <taxon>Pentapetalae</taxon>
        <taxon>asterids</taxon>
        <taxon>lamiids</taxon>
        <taxon>Lamiales</taxon>
        <taxon>Gesneriaceae</taxon>
        <taxon>Didymocarpoideae</taxon>
        <taxon>Trichosporeae</taxon>
        <taxon>Loxocarpinae</taxon>
        <taxon>Dorcoceras</taxon>
    </lineage>
</organism>
<dbReference type="EMBL" id="KQ988501">
    <property type="protein sequence ID" value="KZV55564.1"/>
    <property type="molecule type" value="Genomic_DNA"/>
</dbReference>
<protein>
    <submittedName>
        <fullName evidence="1">Region-like protein isoform 1</fullName>
    </submittedName>
</protein>
<evidence type="ECO:0000313" key="1">
    <source>
        <dbReference type="EMBL" id="KZV55564.1"/>
    </source>
</evidence>
<name>A0A2Z7DDU2_9LAMI</name>
<sequence>MVKRLATSPHDPLGITDSACKNQLVVVSVQYGPFNPYIPIRSATIGKSRVAIDSIAMRTSWKSNSDIASVTSIGYPRMSASGESSTTMHRLLHASGSHPIPTPYDPNWTSTLTPAGTTLKRNQQVACTSRRKQQLIKSRASMNQLLLCIQSQDDVPVASYSGSSRELQCYCISSRHGIPRVIKAGCQLMSSIQMAKTTRSLQKKRTQGLFPVGTLQNTFERKEFVSNGLNLNRGLYTKEAPLKKKRLIEKAEVVRVVAQKSKIKRRQQRKGRTLEDEAVDNHSREELIVVSTAESSSARLGAFP</sequence>
<keyword evidence="2" id="KW-1185">Reference proteome</keyword>
<gene>
    <name evidence="1" type="ORF">F511_26383</name>
</gene>
<proteinExistence type="predicted"/>
<accession>A0A2Z7DDU2</accession>
<reference evidence="1 2" key="1">
    <citation type="journal article" date="2015" name="Proc. Natl. Acad. Sci. U.S.A.">
        <title>The resurrection genome of Boea hygrometrica: A blueprint for survival of dehydration.</title>
        <authorList>
            <person name="Xiao L."/>
            <person name="Yang G."/>
            <person name="Zhang L."/>
            <person name="Yang X."/>
            <person name="Zhao S."/>
            <person name="Ji Z."/>
            <person name="Zhou Q."/>
            <person name="Hu M."/>
            <person name="Wang Y."/>
            <person name="Chen M."/>
            <person name="Xu Y."/>
            <person name="Jin H."/>
            <person name="Xiao X."/>
            <person name="Hu G."/>
            <person name="Bao F."/>
            <person name="Hu Y."/>
            <person name="Wan P."/>
            <person name="Li L."/>
            <person name="Deng X."/>
            <person name="Kuang T."/>
            <person name="Xiang C."/>
            <person name="Zhu J.K."/>
            <person name="Oliver M.J."/>
            <person name="He Y."/>
        </authorList>
    </citation>
    <scope>NUCLEOTIDE SEQUENCE [LARGE SCALE GENOMIC DNA]</scope>
    <source>
        <strain evidence="2">cv. XS01</strain>
    </source>
</reference>
<dbReference type="Proteomes" id="UP000250235">
    <property type="component" value="Unassembled WGS sequence"/>
</dbReference>
<dbReference type="AlphaFoldDB" id="A0A2Z7DDU2"/>
<evidence type="ECO:0000313" key="2">
    <source>
        <dbReference type="Proteomes" id="UP000250235"/>
    </source>
</evidence>